<dbReference type="EMBL" id="MU857638">
    <property type="protein sequence ID" value="KAK4248369.1"/>
    <property type="molecule type" value="Genomic_DNA"/>
</dbReference>
<evidence type="ECO:0000313" key="11">
    <source>
        <dbReference type="Proteomes" id="UP001303647"/>
    </source>
</evidence>
<dbReference type="Gene3D" id="3.10.50.40">
    <property type="match status" value="1"/>
</dbReference>
<evidence type="ECO:0000256" key="4">
    <source>
        <dbReference type="ARBA" id="ARBA00023110"/>
    </source>
</evidence>
<feature type="compositionally biased region" description="Low complexity" evidence="8">
    <location>
        <begin position="158"/>
        <end position="176"/>
    </location>
</feature>
<dbReference type="Pfam" id="PF13616">
    <property type="entry name" value="Rotamase_3"/>
    <property type="match status" value="1"/>
</dbReference>
<dbReference type="SUPFAM" id="SSF54534">
    <property type="entry name" value="FKBP-like"/>
    <property type="match status" value="1"/>
</dbReference>
<dbReference type="InterPro" id="IPR015947">
    <property type="entry name" value="PUA-like_sf"/>
</dbReference>
<evidence type="ECO:0000256" key="2">
    <source>
        <dbReference type="ARBA" id="ARBA00010242"/>
    </source>
</evidence>
<evidence type="ECO:0000256" key="8">
    <source>
        <dbReference type="SAM" id="MobiDB-lite"/>
    </source>
</evidence>
<evidence type="ECO:0000256" key="3">
    <source>
        <dbReference type="ARBA" id="ARBA00013194"/>
    </source>
</evidence>
<dbReference type="GO" id="GO:0003755">
    <property type="term" value="F:peptidyl-prolyl cis-trans isomerase activity"/>
    <property type="evidence" value="ECO:0007669"/>
    <property type="project" value="UniProtKB-KW"/>
</dbReference>
<accession>A0AAN7CU26</accession>
<proteinExistence type="inferred from homology"/>
<comment type="similarity">
    <text evidence="2">Belongs to the PpiC/parvulin rotamase family. PIN4 subfamily.</text>
</comment>
<evidence type="ECO:0000256" key="5">
    <source>
        <dbReference type="ARBA" id="ARBA00023235"/>
    </source>
</evidence>
<evidence type="ECO:0000256" key="1">
    <source>
        <dbReference type="ARBA" id="ARBA00000971"/>
    </source>
</evidence>
<dbReference type="AlphaFoldDB" id="A0AAN7CU26"/>
<comment type="caution">
    <text evidence="10">The sequence shown here is derived from an EMBL/GenBank/DDBJ whole genome shotgun (WGS) entry which is preliminary data.</text>
</comment>
<dbReference type="PANTHER" id="PTHR45995">
    <property type="match status" value="1"/>
</dbReference>
<dbReference type="InterPro" id="IPR036987">
    <property type="entry name" value="SRA-YDG_sf"/>
</dbReference>
<evidence type="ECO:0000256" key="6">
    <source>
        <dbReference type="ARBA" id="ARBA00030737"/>
    </source>
</evidence>
<dbReference type="EC" id="5.2.1.8" evidence="3"/>
<dbReference type="InterPro" id="IPR046357">
    <property type="entry name" value="PPIase_dom_sf"/>
</dbReference>
<protein>
    <recommendedName>
        <fullName evidence="3">peptidylprolyl isomerase</fullName>
        <ecNumber evidence="3">5.2.1.8</ecNumber>
    </recommendedName>
    <alternativeName>
        <fullName evidence="6">Parvulin-14</fullName>
    </alternativeName>
</protein>
<dbReference type="InterPro" id="IPR000297">
    <property type="entry name" value="PPIase_PpiC"/>
</dbReference>
<sequence length="494" mass="54145">MLSGSSDATAGLRLANTSRGHSSSHLIHHHRAIPPQANSGPAPLLELSDSVRESLAKHGTFGPDADQLSFFLELALGEEVKGAPSLDFKTIRVARLDKLVAELTVCGEMPFTLAPRFVHDMVAAGKLERKWRARFRVDYVMIDEIRLKDLEFRWPLQSASSRDNSSSPSNPSTTARTRLTAQPIGEARFIPGSWWPSLTCARLDGAVGTDSETTSWGEDKIPVLPLLTGREISAGHDRVRYLHEGVPAEAGHGHIFRKGKHVRILRGSQLRSHFAPTVGIRYDGVWKLLEYVEKHDRSLRRRRFTVDLEKISGKPPMADLMKVPRPSQLDDWDLYKRLHATAIMGKSKDSKSAGGKGAGGGGGKADKSDKSNKKGGGKGSNSKADTTNGSGDAKSTKLKGMTINVRHILCEKFTKSEEAITRLKNGEKFDVVAREMSEDKAKAGGSLGWKTKGSLDPQFEEVAFQLPPSPVDSPAFERVKTGFGYHIIMVEGRR</sequence>
<keyword evidence="4 7" id="KW-0697">Rotamase</keyword>
<organism evidence="10 11">
    <name type="scientific">Corynascus novoguineensis</name>
    <dbReference type="NCBI Taxonomy" id="1126955"/>
    <lineage>
        <taxon>Eukaryota</taxon>
        <taxon>Fungi</taxon>
        <taxon>Dikarya</taxon>
        <taxon>Ascomycota</taxon>
        <taxon>Pezizomycotina</taxon>
        <taxon>Sordariomycetes</taxon>
        <taxon>Sordariomycetidae</taxon>
        <taxon>Sordariales</taxon>
        <taxon>Chaetomiaceae</taxon>
        <taxon>Corynascus</taxon>
    </lineage>
</organism>
<name>A0AAN7CU26_9PEZI</name>
<evidence type="ECO:0000259" key="9">
    <source>
        <dbReference type="PROSITE" id="PS50198"/>
    </source>
</evidence>
<comment type="catalytic activity">
    <reaction evidence="1">
        <text>[protein]-peptidylproline (omega=180) = [protein]-peptidylproline (omega=0)</text>
        <dbReference type="Rhea" id="RHEA:16237"/>
        <dbReference type="Rhea" id="RHEA-COMP:10747"/>
        <dbReference type="Rhea" id="RHEA-COMP:10748"/>
        <dbReference type="ChEBI" id="CHEBI:83833"/>
        <dbReference type="ChEBI" id="CHEBI:83834"/>
        <dbReference type="EC" id="5.2.1.8"/>
    </reaction>
</comment>
<dbReference type="GO" id="GO:0003677">
    <property type="term" value="F:DNA binding"/>
    <property type="evidence" value="ECO:0007669"/>
    <property type="project" value="InterPro"/>
</dbReference>
<feature type="region of interest" description="Disordered" evidence="8">
    <location>
        <begin position="158"/>
        <end position="180"/>
    </location>
</feature>
<feature type="compositionally biased region" description="Gly residues" evidence="8">
    <location>
        <begin position="354"/>
        <end position="363"/>
    </location>
</feature>
<dbReference type="GO" id="GO:0006364">
    <property type="term" value="P:rRNA processing"/>
    <property type="evidence" value="ECO:0007669"/>
    <property type="project" value="InterPro"/>
</dbReference>
<keyword evidence="5 7" id="KW-0413">Isomerase</keyword>
<dbReference type="PROSITE" id="PS50198">
    <property type="entry name" value="PPIC_PPIASE_2"/>
    <property type="match status" value="1"/>
</dbReference>
<evidence type="ECO:0000313" key="10">
    <source>
        <dbReference type="EMBL" id="KAK4248369.1"/>
    </source>
</evidence>
<dbReference type="Gene3D" id="2.30.280.10">
    <property type="entry name" value="SRA-YDG"/>
    <property type="match status" value="1"/>
</dbReference>
<reference evidence="10" key="1">
    <citation type="journal article" date="2023" name="Mol. Phylogenet. Evol.">
        <title>Genome-scale phylogeny and comparative genomics of the fungal order Sordariales.</title>
        <authorList>
            <person name="Hensen N."/>
            <person name="Bonometti L."/>
            <person name="Westerberg I."/>
            <person name="Brannstrom I.O."/>
            <person name="Guillou S."/>
            <person name="Cros-Aarteil S."/>
            <person name="Calhoun S."/>
            <person name="Haridas S."/>
            <person name="Kuo A."/>
            <person name="Mondo S."/>
            <person name="Pangilinan J."/>
            <person name="Riley R."/>
            <person name="LaButti K."/>
            <person name="Andreopoulos B."/>
            <person name="Lipzen A."/>
            <person name="Chen C."/>
            <person name="Yan M."/>
            <person name="Daum C."/>
            <person name="Ng V."/>
            <person name="Clum A."/>
            <person name="Steindorff A."/>
            <person name="Ohm R.A."/>
            <person name="Martin F."/>
            <person name="Silar P."/>
            <person name="Natvig D.O."/>
            <person name="Lalanne C."/>
            <person name="Gautier V."/>
            <person name="Ament-Velasquez S.L."/>
            <person name="Kruys A."/>
            <person name="Hutchinson M.I."/>
            <person name="Powell A.J."/>
            <person name="Barry K."/>
            <person name="Miller A.N."/>
            <person name="Grigoriev I.V."/>
            <person name="Debuchy R."/>
            <person name="Gladieux P."/>
            <person name="Hiltunen Thoren M."/>
            <person name="Johannesson H."/>
        </authorList>
    </citation>
    <scope>NUCLEOTIDE SEQUENCE</scope>
    <source>
        <strain evidence="10">CBS 359.72</strain>
    </source>
</reference>
<reference evidence="10" key="2">
    <citation type="submission" date="2023-05" db="EMBL/GenBank/DDBJ databases">
        <authorList>
            <consortium name="Lawrence Berkeley National Laboratory"/>
            <person name="Steindorff A."/>
            <person name="Hensen N."/>
            <person name="Bonometti L."/>
            <person name="Westerberg I."/>
            <person name="Brannstrom I.O."/>
            <person name="Guillou S."/>
            <person name="Cros-Aarteil S."/>
            <person name="Calhoun S."/>
            <person name="Haridas S."/>
            <person name="Kuo A."/>
            <person name="Mondo S."/>
            <person name="Pangilinan J."/>
            <person name="Riley R."/>
            <person name="Labutti K."/>
            <person name="Andreopoulos B."/>
            <person name="Lipzen A."/>
            <person name="Chen C."/>
            <person name="Yanf M."/>
            <person name="Daum C."/>
            <person name="Ng V."/>
            <person name="Clum A."/>
            <person name="Ohm R."/>
            <person name="Martin F."/>
            <person name="Silar P."/>
            <person name="Natvig D."/>
            <person name="Lalanne C."/>
            <person name="Gautier V."/>
            <person name="Ament-Velasquez S.L."/>
            <person name="Kruys A."/>
            <person name="Hutchinson M.I."/>
            <person name="Powell A.J."/>
            <person name="Barry K."/>
            <person name="Miller A.N."/>
            <person name="Grigoriev I.V."/>
            <person name="Debuchy R."/>
            <person name="Gladieux P."/>
            <person name="Thoren M.H."/>
            <person name="Johannesson H."/>
        </authorList>
    </citation>
    <scope>NUCLEOTIDE SEQUENCE</scope>
    <source>
        <strain evidence="10">CBS 359.72</strain>
    </source>
</reference>
<feature type="domain" description="PpiC" evidence="9">
    <location>
        <begin position="400"/>
        <end position="492"/>
    </location>
</feature>
<dbReference type="SUPFAM" id="SSF88697">
    <property type="entry name" value="PUA domain-like"/>
    <property type="match status" value="1"/>
</dbReference>
<dbReference type="Proteomes" id="UP001303647">
    <property type="component" value="Unassembled WGS sequence"/>
</dbReference>
<keyword evidence="11" id="KW-1185">Reference proteome</keyword>
<evidence type="ECO:0000256" key="7">
    <source>
        <dbReference type="PROSITE-ProRule" id="PRU00278"/>
    </source>
</evidence>
<feature type="region of interest" description="Disordered" evidence="8">
    <location>
        <begin position="345"/>
        <end position="398"/>
    </location>
</feature>
<gene>
    <name evidence="10" type="ORF">C7999DRAFT_31133</name>
</gene>
<dbReference type="InterPro" id="IPR043323">
    <property type="entry name" value="PIN4"/>
</dbReference>